<dbReference type="InterPro" id="IPR015421">
    <property type="entry name" value="PyrdxlP-dep_Trfase_major"/>
</dbReference>
<dbReference type="Gene3D" id="3.40.640.10">
    <property type="entry name" value="Type I PLP-dependent aspartate aminotransferase-like (Major domain)"/>
    <property type="match status" value="1"/>
</dbReference>
<dbReference type="GO" id="GO:0008732">
    <property type="term" value="F:L-allo-threonine aldolase activity"/>
    <property type="evidence" value="ECO:0007669"/>
    <property type="project" value="TreeGrafter"/>
</dbReference>
<comment type="similarity">
    <text evidence="2">Belongs to the threonine aldolase family.</text>
</comment>
<feature type="domain" description="Aromatic amino acid beta-eliminating lyase/threonine aldolase" evidence="4">
    <location>
        <begin position="2"/>
        <end position="209"/>
    </location>
</feature>
<protein>
    <recommendedName>
        <fullName evidence="4">Aromatic amino acid beta-eliminating lyase/threonine aldolase domain-containing protein</fullName>
    </recommendedName>
</protein>
<comment type="cofactor">
    <cofactor evidence="1">
        <name>pyridoxal 5'-phosphate</name>
        <dbReference type="ChEBI" id="CHEBI:597326"/>
    </cofactor>
</comment>
<organism evidence="5">
    <name type="scientific">Noctiluca scintillans</name>
    <name type="common">Sea sparkle</name>
    <name type="synonym">Red tide dinoflagellate</name>
    <dbReference type="NCBI Taxonomy" id="2966"/>
    <lineage>
        <taxon>Eukaryota</taxon>
        <taxon>Sar</taxon>
        <taxon>Alveolata</taxon>
        <taxon>Dinophyceae</taxon>
        <taxon>Noctilucales</taxon>
        <taxon>Noctilucaceae</taxon>
        <taxon>Noctiluca</taxon>
    </lineage>
</organism>
<dbReference type="InterPro" id="IPR001597">
    <property type="entry name" value="ArAA_b-elim_lyase/Thr_aldolase"/>
</dbReference>
<dbReference type="InterPro" id="IPR015424">
    <property type="entry name" value="PyrdxlP-dep_Trfase"/>
</dbReference>
<dbReference type="Pfam" id="PF01212">
    <property type="entry name" value="Beta_elim_lyase"/>
    <property type="match status" value="1"/>
</dbReference>
<keyword evidence="3" id="KW-0663">Pyridoxal phosphate</keyword>
<dbReference type="AlphaFoldDB" id="A0A7S1AT07"/>
<evidence type="ECO:0000256" key="1">
    <source>
        <dbReference type="ARBA" id="ARBA00001933"/>
    </source>
</evidence>
<accession>A0A7S1AT07</accession>
<name>A0A7S1AT07_NOCSC</name>
<gene>
    <name evidence="5" type="ORF">NSCI0253_LOCUS37757</name>
</gene>
<dbReference type="GO" id="GO:0006545">
    <property type="term" value="P:glycine biosynthetic process"/>
    <property type="evidence" value="ECO:0007669"/>
    <property type="project" value="TreeGrafter"/>
</dbReference>
<evidence type="ECO:0000256" key="2">
    <source>
        <dbReference type="ARBA" id="ARBA00006966"/>
    </source>
</evidence>
<dbReference type="PANTHER" id="PTHR48097">
    <property type="entry name" value="L-THREONINE ALDOLASE-RELATED"/>
    <property type="match status" value="1"/>
</dbReference>
<sequence>MYGLGNSVQAFEHELTLYFGKPSCSLCVTGTASQQSMLRVVMSKKPGRPAALHPTSHMVWLDCLTDGAILEAGFSEKCAENLGMDGVMCGEAHRVMTFLDVEACLGQEPRPALLAVELGQRMNGGASMCWDDLLKTRALCSTLDVWLHMDGARLWEAAPGYGRTCAEIASQFDSVYVSFYKGLGAISGAALLGPSDFIASSKTWLKRMGTVAFSCAPVALSCRECFRKHSSEFPDRLIRLREFVEALSTDPFINNVVRFDPPVPQSCLVHCYVHGEPDALEVAHARVQHAHTKLWGRLRGCGHTLEQGHGGEQYFEWSMGPQNASLPLEALVDGWKLIAASVASSCAKEHAERD</sequence>
<dbReference type="EMBL" id="HBFQ01053005">
    <property type="protein sequence ID" value="CAD8863402.1"/>
    <property type="molecule type" value="Transcribed_RNA"/>
</dbReference>
<proteinExistence type="inferred from homology"/>
<evidence type="ECO:0000256" key="3">
    <source>
        <dbReference type="ARBA" id="ARBA00022898"/>
    </source>
</evidence>
<dbReference type="SUPFAM" id="SSF53383">
    <property type="entry name" value="PLP-dependent transferases"/>
    <property type="match status" value="1"/>
</dbReference>
<evidence type="ECO:0000313" key="5">
    <source>
        <dbReference type="EMBL" id="CAD8863402.1"/>
    </source>
</evidence>
<dbReference type="GO" id="GO:0006567">
    <property type="term" value="P:L-threonine catabolic process"/>
    <property type="evidence" value="ECO:0007669"/>
    <property type="project" value="TreeGrafter"/>
</dbReference>
<reference evidence="5" key="1">
    <citation type="submission" date="2021-01" db="EMBL/GenBank/DDBJ databases">
        <authorList>
            <person name="Corre E."/>
            <person name="Pelletier E."/>
            <person name="Niang G."/>
            <person name="Scheremetjew M."/>
            <person name="Finn R."/>
            <person name="Kale V."/>
            <person name="Holt S."/>
            <person name="Cochrane G."/>
            <person name="Meng A."/>
            <person name="Brown T."/>
            <person name="Cohen L."/>
        </authorList>
    </citation>
    <scope>NUCLEOTIDE SEQUENCE</scope>
</reference>
<evidence type="ECO:0000259" key="4">
    <source>
        <dbReference type="Pfam" id="PF01212"/>
    </source>
</evidence>
<dbReference type="GO" id="GO:0005829">
    <property type="term" value="C:cytosol"/>
    <property type="evidence" value="ECO:0007669"/>
    <property type="project" value="TreeGrafter"/>
</dbReference>
<dbReference type="PANTHER" id="PTHR48097:SF9">
    <property type="entry name" value="L-THREONINE ALDOLASE"/>
    <property type="match status" value="1"/>
</dbReference>